<evidence type="ECO:0000256" key="10">
    <source>
        <dbReference type="ARBA" id="ARBA00023034"/>
    </source>
</evidence>
<evidence type="ECO:0000256" key="12">
    <source>
        <dbReference type="ARBA" id="ARBA00023136"/>
    </source>
</evidence>
<comment type="catalytic activity">
    <reaction evidence="19">
        <text>an N-acetyl-alpha-neuraminyl-(2-&gt;3)-beta-D-galactosyl-(1-&gt;4)-N-acetyl-beta-D-glucosaminyl derivative + GDP-beta-L-fucose = an alpha-Neu5Ac-(2-&gt;3)-beta-D-Gal-(1-&gt;4)-[alpha-L-Fuc-(1-&gt;3)]-beta-D-GlcNAc derivative + GDP + H(+)</text>
        <dbReference type="Rhea" id="RHEA:56076"/>
        <dbReference type="ChEBI" id="CHEBI:15378"/>
        <dbReference type="ChEBI" id="CHEBI:57273"/>
        <dbReference type="ChEBI" id="CHEBI:58189"/>
        <dbReference type="ChEBI" id="CHEBI:136545"/>
        <dbReference type="ChEBI" id="CHEBI:139509"/>
    </reaction>
    <physiologicalReaction direction="left-to-right" evidence="19">
        <dbReference type="Rhea" id="RHEA:56077"/>
    </physiologicalReaction>
</comment>
<comment type="catalytic activity">
    <reaction evidence="18">
        <text>alpha-N-glycoloylneuraminosyl-(2-&gt;3)-beta-D-galactosyl-(1-&gt;4)-N-acetyl-beta-D-glucosaminyl-(1-&gt;3)-beta-D-galactosyl-(1-&gt;4)-N-acetyl-beta-D-glucosaminyl-(1-&gt;3)-beta-D-galactosyl-(1-&gt;4)-beta-D-glucosyl-(1&lt;-&gt;1')-ceramide + GDP-beta-L-fucose = alpha-N-glycoloylneuraminosyl-(2-&gt;3)-beta-D-galactosyl-(1-&gt;4)-N-acetyl-beta-D-glucosaminyl-(1-&gt;3)-beta-D-galactosyl-(1-&gt;4)-[alpha-L-fucosyl-(1-&gt;3)]-N-acetyl-beta-D-glucosaminyl-(1-&gt;3)-beta-D-galactosyl-(1-&gt;4)-beta-D-glucosyl-(1&lt;-&gt;1')-ceramide + GDP + H(+)</text>
        <dbReference type="Rhea" id="RHEA:48388"/>
        <dbReference type="ChEBI" id="CHEBI:15378"/>
        <dbReference type="ChEBI" id="CHEBI:57273"/>
        <dbReference type="ChEBI" id="CHEBI:58189"/>
        <dbReference type="ChEBI" id="CHEBI:90383"/>
        <dbReference type="ChEBI" id="CHEBI:90384"/>
    </reaction>
    <physiologicalReaction direction="left-to-right" evidence="18">
        <dbReference type="Rhea" id="RHEA:48389"/>
    </physiologicalReaction>
</comment>
<evidence type="ECO:0000256" key="21">
    <source>
        <dbReference type="ARBA" id="ARBA00037848"/>
    </source>
</evidence>
<organism evidence="27 28">
    <name type="scientific">Scophthalmus maximus</name>
    <name type="common">Turbot</name>
    <name type="synonym">Psetta maxima</name>
    <dbReference type="NCBI Taxonomy" id="52904"/>
    <lineage>
        <taxon>Eukaryota</taxon>
        <taxon>Metazoa</taxon>
        <taxon>Chordata</taxon>
        <taxon>Craniata</taxon>
        <taxon>Vertebrata</taxon>
        <taxon>Euteleostomi</taxon>
        <taxon>Actinopterygii</taxon>
        <taxon>Neopterygii</taxon>
        <taxon>Teleostei</taxon>
        <taxon>Neoteleostei</taxon>
        <taxon>Acanthomorphata</taxon>
        <taxon>Carangaria</taxon>
        <taxon>Pleuronectiformes</taxon>
        <taxon>Pleuronectoidei</taxon>
        <taxon>Scophthalmidae</taxon>
        <taxon>Scophthalmus</taxon>
    </lineage>
</organism>
<keyword evidence="7 24" id="KW-0812">Transmembrane</keyword>
<name>A0A6A4RQ32_SCOMX</name>
<dbReference type="InterPro" id="IPR031481">
    <property type="entry name" value="Glyco_tran_10_N"/>
</dbReference>
<dbReference type="UniPathway" id="UPA00378"/>
<evidence type="ECO:0000256" key="6">
    <source>
        <dbReference type="ARBA" id="ARBA00022679"/>
    </source>
</evidence>
<dbReference type="InterPro" id="IPR001503">
    <property type="entry name" value="Glyco_trans_10"/>
</dbReference>
<feature type="domain" description="Fucosyltransferase C-terminal" evidence="25">
    <location>
        <begin position="177"/>
        <end position="350"/>
    </location>
</feature>
<comment type="pathway">
    <text evidence="1">Protein modification; protein glycosylation.</text>
</comment>
<evidence type="ECO:0000259" key="25">
    <source>
        <dbReference type="Pfam" id="PF00852"/>
    </source>
</evidence>
<evidence type="ECO:0000256" key="8">
    <source>
        <dbReference type="ARBA" id="ARBA00022968"/>
    </source>
</evidence>
<reference evidence="27 28" key="1">
    <citation type="submission" date="2019-06" db="EMBL/GenBank/DDBJ databases">
        <title>Draft genomes of female and male turbot (Scophthalmus maximus).</title>
        <authorList>
            <person name="Xu H."/>
            <person name="Xu X.-W."/>
            <person name="Shao C."/>
            <person name="Chen S."/>
        </authorList>
    </citation>
    <scope>NUCLEOTIDE SEQUENCE [LARGE SCALE GENOMIC DNA]</scope>
    <source>
        <strain evidence="27">Ysfricsl-2016a</strain>
        <tissue evidence="27">Blood</tissue>
    </source>
</reference>
<comment type="caution">
    <text evidence="24">Lacks conserved residue(s) required for the propagation of feature annotation.</text>
</comment>
<evidence type="ECO:0000256" key="23">
    <source>
        <dbReference type="ARBA" id="ARBA00043838"/>
    </source>
</evidence>
<evidence type="ECO:0000256" key="9">
    <source>
        <dbReference type="ARBA" id="ARBA00022989"/>
    </source>
</evidence>
<gene>
    <name evidence="27" type="ORF">F2P81_023538</name>
</gene>
<dbReference type="InterPro" id="IPR038577">
    <property type="entry name" value="GT10-like_C_sf"/>
</dbReference>
<comment type="catalytic activity">
    <reaction evidence="16">
        <text>alpha-D-galactosyl-(1-&gt;3)-beta-D-galactosyl-(1-&gt;4)-N-acetyl-beta-D-glucosaminyl-(1-&gt;3)-beta-D-galactosyl-(1-&gt;4)-beta-D-glucosyl-(1&lt;-&gt;1')-ceramide + GDP-beta-L-fucose = a neolactoside IV(3)-alpha-Gal,III(3)-alpha-Fuc-nLc4Cer + GDP + H(+)</text>
        <dbReference type="Rhea" id="RHEA:48380"/>
        <dbReference type="ChEBI" id="CHEBI:15378"/>
        <dbReference type="ChEBI" id="CHEBI:57273"/>
        <dbReference type="ChEBI" id="CHEBI:58189"/>
        <dbReference type="ChEBI" id="CHEBI:90380"/>
        <dbReference type="ChEBI" id="CHEBI:90381"/>
    </reaction>
    <physiologicalReaction direction="left-to-right" evidence="16">
        <dbReference type="Rhea" id="RHEA:48381"/>
    </physiologicalReaction>
</comment>
<dbReference type="Proteomes" id="UP000438429">
    <property type="component" value="Unassembled WGS sequence"/>
</dbReference>
<feature type="transmembrane region" description="Helical" evidence="24">
    <location>
        <begin position="9"/>
        <end position="30"/>
    </location>
</feature>
<comment type="catalytic activity">
    <reaction evidence="22">
        <text>beta-D-Gal-(1-&gt;4)-beta-D-GlcNAc-(1-&gt;3)-beta-D-Gal-(1-&gt;4)-D-Glc + GDP-beta-L-fucose = beta-D-Gal-(1-&gt;4)-[alpha-L-Fuc-(1-&gt;3)]-beta-D-GlcNAc-(1-&gt;3)-beta-D-Gal-(1-&gt;4)-D-Glc + GDP + H(+)</text>
        <dbReference type="Rhea" id="RHEA:77187"/>
        <dbReference type="ChEBI" id="CHEBI:15378"/>
        <dbReference type="ChEBI" id="CHEBI:57273"/>
        <dbReference type="ChEBI" id="CHEBI:58189"/>
        <dbReference type="ChEBI" id="CHEBI:60239"/>
        <dbReference type="ChEBI" id="CHEBI:61352"/>
    </reaction>
    <physiologicalReaction direction="left-to-right" evidence="22">
        <dbReference type="Rhea" id="RHEA:77188"/>
    </physiologicalReaction>
</comment>
<dbReference type="Pfam" id="PF00852">
    <property type="entry name" value="Glyco_transf_10"/>
    <property type="match status" value="2"/>
</dbReference>
<evidence type="ECO:0000256" key="16">
    <source>
        <dbReference type="ARBA" id="ARBA00036053"/>
    </source>
</evidence>
<dbReference type="Pfam" id="PF17039">
    <property type="entry name" value="Glyco_tran_10_N"/>
    <property type="match status" value="2"/>
</dbReference>
<evidence type="ECO:0000256" key="2">
    <source>
        <dbReference type="ARBA" id="ARBA00004934"/>
    </source>
</evidence>
<keyword evidence="5 24" id="KW-0328">Glycosyltransferase</keyword>
<dbReference type="AlphaFoldDB" id="A0A6A4RQ32"/>
<feature type="domain" description="Fucosyltransferase N-terminal" evidence="26">
    <location>
        <begin position="430"/>
        <end position="535"/>
    </location>
</feature>
<dbReference type="EC" id="2.4.1.-" evidence="24"/>
<comment type="catalytic activity">
    <reaction evidence="15">
        <text>a beta-D-galactosyl-(1-&gt;4)-N-acetyl-beta-D-glucosaminyl derivative + GDP-beta-L-fucose = a beta-D-galactosyl-(1-&gt;4)-[alpha-L-fucosyl-(1-&gt;3)]-N-acetyl-beta-D-glucosaminyl derivative + GDP + H(+)</text>
        <dbReference type="Rhea" id="RHEA:14257"/>
        <dbReference type="ChEBI" id="CHEBI:15378"/>
        <dbReference type="ChEBI" id="CHEBI:57273"/>
        <dbReference type="ChEBI" id="CHEBI:58189"/>
        <dbReference type="ChEBI" id="CHEBI:133507"/>
        <dbReference type="ChEBI" id="CHEBI:137941"/>
        <dbReference type="EC" id="2.4.1.152"/>
    </reaction>
    <physiologicalReaction direction="left-to-right" evidence="15">
        <dbReference type="Rhea" id="RHEA:14258"/>
    </physiologicalReaction>
</comment>
<evidence type="ECO:0000256" key="24">
    <source>
        <dbReference type="RuleBase" id="RU003832"/>
    </source>
</evidence>
<keyword evidence="11" id="KW-0443">Lipid metabolism</keyword>
<keyword evidence="8" id="KW-0735">Signal-anchor</keyword>
<protein>
    <recommendedName>
        <fullName evidence="24">Fucosyltransferase</fullName>
        <ecNumber evidence="24">2.4.1.-</ecNumber>
    </recommendedName>
</protein>
<evidence type="ECO:0000256" key="4">
    <source>
        <dbReference type="ARBA" id="ARBA00011738"/>
    </source>
</evidence>
<accession>A0A6A4RQ32</accession>
<evidence type="ECO:0000259" key="26">
    <source>
        <dbReference type="Pfam" id="PF17039"/>
    </source>
</evidence>
<keyword evidence="13" id="KW-1015">Disulfide bond</keyword>
<dbReference type="EMBL" id="VEVO01000021">
    <property type="protein sequence ID" value="KAF0024736.1"/>
    <property type="molecule type" value="Genomic_DNA"/>
</dbReference>
<comment type="catalytic activity">
    <reaction evidence="20">
        <text>a neolactoside nLc4Cer + GDP-beta-L-fucose = a neolactoside III(3)-alpha-Fuc-nLc4Cer + GDP + H(+)</text>
        <dbReference type="Rhea" id="RHEA:48376"/>
        <dbReference type="ChEBI" id="CHEBI:15378"/>
        <dbReference type="ChEBI" id="CHEBI:57273"/>
        <dbReference type="ChEBI" id="CHEBI:58189"/>
        <dbReference type="ChEBI" id="CHEBI:90376"/>
        <dbReference type="ChEBI" id="CHEBI:90379"/>
    </reaction>
    <physiologicalReaction direction="left-to-right" evidence="20">
        <dbReference type="Rhea" id="RHEA:48377"/>
    </physiologicalReaction>
</comment>
<comment type="subunit">
    <text evidence="4">Homodimer.</text>
</comment>
<feature type="domain" description="Fucosyltransferase N-terminal" evidence="26">
    <location>
        <begin position="55"/>
        <end position="160"/>
    </location>
</feature>
<proteinExistence type="inferred from homology"/>
<evidence type="ECO:0000256" key="3">
    <source>
        <dbReference type="ARBA" id="ARBA00008919"/>
    </source>
</evidence>
<keyword evidence="6 24" id="KW-0808">Transferase</keyword>
<keyword evidence="14" id="KW-0325">Glycoprotein</keyword>
<evidence type="ECO:0000256" key="22">
    <source>
        <dbReference type="ARBA" id="ARBA00043828"/>
    </source>
</evidence>
<evidence type="ECO:0000256" key="11">
    <source>
        <dbReference type="ARBA" id="ARBA00023098"/>
    </source>
</evidence>
<evidence type="ECO:0000256" key="15">
    <source>
        <dbReference type="ARBA" id="ARBA00029329"/>
    </source>
</evidence>
<evidence type="ECO:0000256" key="20">
    <source>
        <dbReference type="ARBA" id="ARBA00036757"/>
    </source>
</evidence>
<comment type="subcellular location">
    <subcellularLocation>
        <location evidence="24">Golgi apparatus</location>
        <location evidence="24">Golgi stack membrane</location>
        <topology evidence="24">Single-pass type II membrane protein</topology>
    </subcellularLocation>
    <subcellularLocation>
        <location evidence="21">Golgi apparatus</location>
        <location evidence="21">trans-Golgi network membrane</location>
        <topology evidence="21">Single-pass type II membrane protein</topology>
    </subcellularLocation>
</comment>
<comment type="catalytic activity">
    <reaction evidence="23">
        <text>an alpha-L-Fuc-(1-&gt;2)-beta-D-Gal-(1-&gt;4)-beta-D-GlcNAc derivative + GDP-beta-L-fucose = an alpha-L-Fuc-(1-&gt;2)-beta-D-Gal-(1-&gt;4)-[alpha-L-Fuc-(1-&gt;3)]-beta-D-GlcNAc derivative + GDP + H(+)</text>
        <dbReference type="Rhea" id="RHEA:77191"/>
        <dbReference type="ChEBI" id="CHEBI:15378"/>
        <dbReference type="ChEBI" id="CHEBI:57273"/>
        <dbReference type="ChEBI" id="CHEBI:58189"/>
        <dbReference type="ChEBI" id="CHEBI:133510"/>
        <dbReference type="ChEBI" id="CHEBI:195560"/>
    </reaction>
    <physiologicalReaction direction="left-to-right" evidence="23">
        <dbReference type="Rhea" id="RHEA:77192"/>
    </physiologicalReaction>
</comment>
<comment type="similarity">
    <text evidence="3 24">Belongs to the glycosyltransferase 10 family.</text>
</comment>
<evidence type="ECO:0000256" key="18">
    <source>
        <dbReference type="ARBA" id="ARBA00036295"/>
    </source>
</evidence>
<dbReference type="FunFam" id="3.40.50.11660:FF:000001">
    <property type="entry name" value="alpha-(1,3)-fucosyltransferase 9"/>
    <property type="match status" value="2"/>
</dbReference>
<dbReference type="Gene3D" id="3.40.50.11660">
    <property type="entry name" value="Glycosyl transferase family 10, C-terminal domain"/>
    <property type="match status" value="2"/>
</dbReference>
<comment type="caution">
    <text evidence="27">The sequence shown here is derived from an EMBL/GenBank/DDBJ whole genome shotgun (WGS) entry which is preliminary data.</text>
</comment>
<keyword evidence="12 24" id="KW-0472">Membrane</keyword>
<comment type="pathway">
    <text evidence="2">Glycolipid biosynthesis.</text>
</comment>
<comment type="catalytic activity">
    <reaction evidence="17">
        <text>an alpha-Neu5Ac-(2-&gt;3)-beta-D-Gal-(1-&gt;4)-beta-D-GlcNAc-(1-&gt;3)-beta-D-Gal-(1-&gt;4)-beta-D-GlcNAc derivative + GDP-beta-L-fucose = an alpha-Neu5Ac-(2-&gt;3)-beta-D-Gal-(1-&gt;4)-beta-D-GlcNAc-(1-&gt;3)-beta-D-Gal-(1-&gt;4)-[alpha-L-Fuc-(1-&gt;3)]-beta-D-GlcNAc derivative + GDP + H(+)</text>
        <dbReference type="Rhea" id="RHEA:68044"/>
        <dbReference type="ChEBI" id="CHEBI:15378"/>
        <dbReference type="ChEBI" id="CHEBI:57273"/>
        <dbReference type="ChEBI" id="CHEBI:58189"/>
        <dbReference type="ChEBI" id="CHEBI:145343"/>
        <dbReference type="ChEBI" id="CHEBI:176900"/>
    </reaction>
    <physiologicalReaction direction="left-to-right" evidence="17">
        <dbReference type="Rhea" id="RHEA:68045"/>
    </physiologicalReaction>
</comment>
<keyword evidence="10 24" id="KW-0333">Golgi apparatus</keyword>
<dbReference type="SUPFAM" id="SSF53756">
    <property type="entry name" value="UDP-Glycosyltransferase/glycogen phosphorylase"/>
    <property type="match status" value="2"/>
</dbReference>
<feature type="domain" description="Fucosyltransferase C-terminal" evidence="25">
    <location>
        <begin position="552"/>
        <end position="733"/>
    </location>
</feature>
<sequence>MTIFFSKALYLVILAALGFTGLVMTFYFYFKSSPFCPSTSTLVDEKTDEATESAEKPIVLLWFWPLGVRFDLQMCPSHFNIDSCILTDDRSTYSKAEGVIFYHKEISWSLDNLPQGPRPTFQKWIWYNVESPTNTARKPGLDNLFNLTLSYRRDSGIVVRNEVTIKKPELKDDLVLPKKDKLVCWIVSNTDPSTGTNVREKYYRELSQHMKINVFGAFTGQKLKYEDYYSTLGSCKFYLSFENSLHKDYFVEKVNGPLVAGAVPVVMGPPRENYEQFIPNGSFIHVDDFPDAKSLAEFLQHLDKDDEAYMSYFEWRKYYKVTPHLLSTKNEFIHPICLACDHISRDKVQKVATFWTGVHQKTVCCVGWLLLYSKMMAPFSKTLYLVILAALGLTCLVMTFYLYFEAPSPFCPSTSTLVDEKTDEATESAEKPIVLLWFWPLGVRFDLQMCPSHFNIDSCILTDDRSTYSKAEGVIFYHKEISWSLDNLPQGPRPTFQKWIWYNVESPTNTARKPGLDNLFNLTLSYRRDSGIVVRNEVTIKKPEMKDDLVLPKKDKLVCWIVSNNNPATGTATRAKYYRELSQHMKIEVFGAFSGHWLKFEDYYSTLGSCKFYLSFENSLHKDYFVEKVNGPLVAGAVPVVMGPPRENYEQFIPNGSFIHVDDFPDAKSLAEFLQHLDKDDEAYMSYFEWRKYYKVTPHLLSTKNEFIHPICLACDHISRDKGYHVVNDLYEWFFT</sequence>
<evidence type="ECO:0000256" key="17">
    <source>
        <dbReference type="ARBA" id="ARBA00036234"/>
    </source>
</evidence>
<keyword evidence="9 24" id="KW-1133">Transmembrane helix</keyword>
<dbReference type="PANTHER" id="PTHR11929">
    <property type="entry name" value="ALPHA- 1,3 -FUCOSYLTRANSFERASE"/>
    <property type="match status" value="1"/>
</dbReference>
<dbReference type="GO" id="GO:0032580">
    <property type="term" value="C:Golgi cisterna membrane"/>
    <property type="evidence" value="ECO:0007669"/>
    <property type="project" value="UniProtKB-SubCell"/>
</dbReference>
<dbReference type="PANTHER" id="PTHR11929:SF10">
    <property type="entry name" value="4-GALACTOSYL-N-ACETYLGLUCOSAMINIDE 3-ALPHA-L-FUCOSYLTRANSFERASE 9"/>
    <property type="match status" value="1"/>
</dbReference>
<evidence type="ECO:0000256" key="7">
    <source>
        <dbReference type="ARBA" id="ARBA00022692"/>
    </source>
</evidence>
<evidence type="ECO:0000256" key="19">
    <source>
        <dbReference type="ARBA" id="ARBA00036481"/>
    </source>
</evidence>
<evidence type="ECO:0000256" key="13">
    <source>
        <dbReference type="ARBA" id="ARBA00023157"/>
    </source>
</evidence>
<evidence type="ECO:0000256" key="5">
    <source>
        <dbReference type="ARBA" id="ARBA00022676"/>
    </source>
</evidence>
<evidence type="ECO:0000256" key="1">
    <source>
        <dbReference type="ARBA" id="ARBA00004922"/>
    </source>
</evidence>
<dbReference type="GO" id="GO:0017083">
    <property type="term" value="F:4-galactosyl-N-acetylglucosaminide 3-alpha-L-fucosyltransferase activity"/>
    <property type="evidence" value="ECO:0007669"/>
    <property type="project" value="UniProtKB-EC"/>
</dbReference>
<dbReference type="InterPro" id="IPR055270">
    <property type="entry name" value="Glyco_tran_10_C"/>
</dbReference>
<feature type="transmembrane region" description="Helical" evidence="24">
    <location>
        <begin position="383"/>
        <end position="404"/>
    </location>
</feature>
<evidence type="ECO:0000313" key="28">
    <source>
        <dbReference type="Proteomes" id="UP000438429"/>
    </source>
</evidence>
<evidence type="ECO:0000313" key="27">
    <source>
        <dbReference type="EMBL" id="KAF0024736.1"/>
    </source>
</evidence>
<evidence type="ECO:0000256" key="14">
    <source>
        <dbReference type="ARBA" id="ARBA00023180"/>
    </source>
</evidence>
<dbReference type="GO" id="GO:0006629">
    <property type="term" value="P:lipid metabolic process"/>
    <property type="evidence" value="ECO:0007669"/>
    <property type="project" value="UniProtKB-KW"/>
</dbReference>